<dbReference type="CDD" id="cd03877">
    <property type="entry name" value="M28_like"/>
    <property type="match status" value="1"/>
</dbReference>
<dbReference type="EMBL" id="LAZR01000063">
    <property type="protein sequence ID" value="KKN96538.1"/>
    <property type="molecule type" value="Genomic_DNA"/>
</dbReference>
<dbReference type="Gene3D" id="3.40.630.10">
    <property type="entry name" value="Zn peptidases"/>
    <property type="match status" value="1"/>
</dbReference>
<dbReference type="PANTHER" id="PTHR12147">
    <property type="entry name" value="METALLOPEPTIDASE M28 FAMILY MEMBER"/>
    <property type="match status" value="1"/>
</dbReference>
<dbReference type="InterPro" id="IPR007484">
    <property type="entry name" value="Peptidase_M28"/>
</dbReference>
<dbReference type="AlphaFoldDB" id="A0A0F9XW24"/>
<comment type="caution">
    <text evidence="2">The sequence shown here is derived from an EMBL/GenBank/DDBJ whole genome shotgun (WGS) entry which is preliminary data.</text>
</comment>
<dbReference type="PROSITE" id="PS51257">
    <property type="entry name" value="PROKAR_LIPOPROTEIN"/>
    <property type="match status" value="1"/>
</dbReference>
<evidence type="ECO:0000259" key="1">
    <source>
        <dbReference type="Pfam" id="PF04389"/>
    </source>
</evidence>
<dbReference type="PANTHER" id="PTHR12147:SF26">
    <property type="entry name" value="PEPTIDASE M28 DOMAIN-CONTAINING PROTEIN"/>
    <property type="match status" value="1"/>
</dbReference>
<dbReference type="Pfam" id="PF04389">
    <property type="entry name" value="Peptidase_M28"/>
    <property type="match status" value="1"/>
</dbReference>
<accession>A0A0F9XW24</accession>
<name>A0A0F9XW24_9ZZZZ</name>
<sequence>MKHICTVFLSFLVLSCGGAKVDQSTVLNPTNPKGVKGQIVPNTTVEKTEGKMSTLKTGVGIYTTSSDIEATMSFLTSDELQGRDTGSEGISKAAGFIQNVFEENNIVPYFTSYRDTLSNYSEGTAYNIVGFLPGTDAELKNEIVIIGAHYDHIGIISGNDGDTIANGANDNASGTTTVLEFAKYFGELKSNKRSVIFALFSAEEKGLVGSKHLAEKLQNENIELYTMLNFEMVGVPMVDKDHSLYLTGYELSNLAEVTNRYANKNLVGFLPKAKELNLFRRSDNAPFHDAFNVPSQTYSSFDFTNFGEYHKVGDEASLMDYNYMATVVNDIIPVLTGIINSPIKEVKYN</sequence>
<feature type="domain" description="Peptidase M28" evidence="1">
    <location>
        <begin position="127"/>
        <end position="327"/>
    </location>
</feature>
<gene>
    <name evidence="2" type="ORF">LCGC14_0165840</name>
</gene>
<reference evidence="2" key="1">
    <citation type="journal article" date="2015" name="Nature">
        <title>Complex archaea that bridge the gap between prokaryotes and eukaryotes.</title>
        <authorList>
            <person name="Spang A."/>
            <person name="Saw J.H."/>
            <person name="Jorgensen S.L."/>
            <person name="Zaremba-Niedzwiedzka K."/>
            <person name="Martijn J."/>
            <person name="Lind A.E."/>
            <person name="van Eijk R."/>
            <person name="Schleper C."/>
            <person name="Guy L."/>
            <person name="Ettema T.J."/>
        </authorList>
    </citation>
    <scope>NUCLEOTIDE SEQUENCE</scope>
</reference>
<protein>
    <recommendedName>
        <fullName evidence="1">Peptidase M28 domain-containing protein</fullName>
    </recommendedName>
</protein>
<dbReference type="InterPro" id="IPR045175">
    <property type="entry name" value="M28_fam"/>
</dbReference>
<evidence type="ECO:0000313" key="2">
    <source>
        <dbReference type="EMBL" id="KKN96538.1"/>
    </source>
</evidence>
<dbReference type="SUPFAM" id="SSF53187">
    <property type="entry name" value="Zn-dependent exopeptidases"/>
    <property type="match status" value="1"/>
</dbReference>
<organism evidence="2">
    <name type="scientific">marine sediment metagenome</name>
    <dbReference type="NCBI Taxonomy" id="412755"/>
    <lineage>
        <taxon>unclassified sequences</taxon>
        <taxon>metagenomes</taxon>
        <taxon>ecological metagenomes</taxon>
    </lineage>
</organism>
<dbReference type="GO" id="GO:0008235">
    <property type="term" value="F:metalloexopeptidase activity"/>
    <property type="evidence" value="ECO:0007669"/>
    <property type="project" value="InterPro"/>
</dbReference>
<dbReference type="GO" id="GO:0006508">
    <property type="term" value="P:proteolysis"/>
    <property type="evidence" value="ECO:0007669"/>
    <property type="project" value="InterPro"/>
</dbReference>
<proteinExistence type="predicted"/>